<feature type="signal peptide" evidence="9">
    <location>
        <begin position="1"/>
        <end position="20"/>
    </location>
</feature>
<comment type="similarity">
    <text evidence="5">Belongs to the Rap family.</text>
</comment>
<dbReference type="InterPro" id="IPR051476">
    <property type="entry name" value="Bac_ResReg_Asp_Phosphatase"/>
</dbReference>
<evidence type="ECO:0000313" key="11">
    <source>
        <dbReference type="Proteomes" id="UP000198382"/>
    </source>
</evidence>
<reference evidence="10 11" key="1">
    <citation type="submission" date="2016-11" db="EMBL/GenBank/DDBJ databases">
        <title>Whole genomes of Flavobacteriaceae.</title>
        <authorList>
            <person name="Stine C."/>
            <person name="Li C."/>
            <person name="Tadesse D."/>
        </authorList>
    </citation>
    <scope>NUCLEOTIDE SEQUENCE [LARGE SCALE GENOMIC DNA]</scope>
    <source>
        <strain evidence="10 11">DSM 15937</strain>
    </source>
</reference>
<keyword evidence="8" id="KW-1133">Transmembrane helix</keyword>
<feature type="chain" id="PRO_5046836934" description="Tetratricopeptide repeat-containing protein" evidence="9">
    <location>
        <begin position="21"/>
        <end position="577"/>
    </location>
</feature>
<keyword evidence="7" id="KW-0175">Coiled coil</keyword>
<dbReference type="PROSITE" id="PS50005">
    <property type="entry name" value="TPR"/>
    <property type="match status" value="1"/>
</dbReference>
<keyword evidence="2" id="KW-0963">Cytoplasm</keyword>
<feature type="repeat" description="TPR" evidence="6">
    <location>
        <begin position="152"/>
        <end position="185"/>
    </location>
</feature>
<evidence type="ECO:0000256" key="6">
    <source>
        <dbReference type="PROSITE-ProRule" id="PRU00339"/>
    </source>
</evidence>
<dbReference type="PANTHER" id="PTHR46630:SF1">
    <property type="entry name" value="TETRATRICOPEPTIDE REPEAT PROTEIN 29"/>
    <property type="match status" value="1"/>
</dbReference>
<keyword evidence="11" id="KW-1185">Reference proteome</keyword>
<dbReference type="InterPro" id="IPR019734">
    <property type="entry name" value="TPR_rpt"/>
</dbReference>
<sequence length="577" mass="67542">MLFRKLYCTLIVLIVSQLNAQKNQIVFSSSENKIKKIEDLVLQEKPFDTDTLGLKTFLQPLQTKENGVIYDALLANGYSNFYNTLNKQSKSYYIQSLKKAALLKDTSIEIWVQLNYVSYLYHYRDYVNMTPLLIKIIDGISRLPKDQIILPGQSFKKIGWIMQTFGDYKEALEFLNLAKKYTPKNTPEYAEITDALGLNYFNVGNIKTAEFYLNQARVLAKQINDEVRYAKILGNLALLQRQKGDLKTAISLLKEDITISERKKSYQNTMYACILLAELYLADNNLDKAEETLKKGEKIAYSQSYFEKSELQIIKLKLEVLKKQNKTDNELILRRRMIVLEDSLQNKDGDIAISKANWILEKTKFQESIKKTKNQYRREVAKKNIYAYITILAFLLAFLLVFFILKKYKKQLKTRKIEYKQKVSLQELEKAKIEQKLAEANNNLNAQVAYLKDKNIQIKNLKVEIDKIKQSSSYYNQKETGKLNTLLESHLMTENNWNNFKREFKKEHPEFYNRLQSDFPEITDSNMRILLLQKLNFNNSEIAELLGITTEAVKKSNQRLKKKLGEKFNILFEHIYL</sequence>
<protein>
    <recommendedName>
        <fullName evidence="12">Tetratricopeptide repeat-containing protein</fullName>
    </recommendedName>
</protein>
<evidence type="ECO:0000256" key="4">
    <source>
        <dbReference type="ARBA" id="ARBA00022803"/>
    </source>
</evidence>
<dbReference type="SMART" id="SM00028">
    <property type="entry name" value="TPR"/>
    <property type="match status" value="4"/>
</dbReference>
<dbReference type="SUPFAM" id="SSF48452">
    <property type="entry name" value="TPR-like"/>
    <property type="match status" value="1"/>
</dbReference>
<organism evidence="10 11">
    <name type="scientific">Flavobacterium frigidimaris</name>
    <dbReference type="NCBI Taxonomy" id="262320"/>
    <lineage>
        <taxon>Bacteria</taxon>
        <taxon>Pseudomonadati</taxon>
        <taxon>Bacteroidota</taxon>
        <taxon>Flavobacteriia</taxon>
        <taxon>Flavobacteriales</taxon>
        <taxon>Flavobacteriaceae</taxon>
        <taxon>Flavobacterium</taxon>
    </lineage>
</organism>
<keyword evidence="8" id="KW-0472">Membrane</keyword>
<comment type="caution">
    <text evidence="10">The sequence shown here is derived from an EMBL/GenBank/DDBJ whole genome shotgun (WGS) entry which is preliminary data.</text>
</comment>
<name>A0ABX4BJV7_FLAFR</name>
<dbReference type="InterPro" id="IPR011990">
    <property type="entry name" value="TPR-like_helical_dom_sf"/>
</dbReference>
<gene>
    <name evidence="10" type="ORF">B0A65_22185</name>
</gene>
<dbReference type="InterPro" id="IPR016032">
    <property type="entry name" value="Sig_transdc_resp-reg_C-effctor"/>
</dbReference>
<evidence type="ECO:0000256" key="7">
    <source>
        <dbReference type="SAM" id="Coils"/>
    </source>
</evidence>
<comment type="subcellular location">
    <subcellularLocation>
        <location evidence="1">Cytoplasm</location>
    </subcellularLocation>
</comment>
<keyword evidence="3" id="KW-0677">Repeat</keyword>
<evidence type="ECO:0000313" key="10">
    <source>
        <dbReference type="EMBL" id="OXA75335.1"/>
    </source>
</evidence>
<dbReference type="RefSeq" id="WP_074664153.1">
    <property type="nucleotide sequence ID" value="NZ_MUGV01000046.1"/>
</dbReference>
<dbReference type="EMBL" id="MUGV01000046">
    <property type="protein sequence ID" value="OXA75335.1"/>
    <property type="molecule type" value="Genomic_DNA"/>
</dbReference>
<dbReference type="Gene3D" id="1.25.40.10">
    <property type="entry name" value="Tetratricopeptide repeat domain"/>
    <property type="match status" value="1"/>
</dbReference>
<dbReference type="SUPFAM" id="SSF46894">
    <property type="entry name" value="C-terminal effector domain of the bipartite response regulators"/>
    <property type="match status" value="1"/>
</dbReference>
<evidence type="ECO:0000256" key="3">
    <source>
        <dbReference type="ARBA" id="ARBA00022737"/>
    </source>
</evidence>
<evidence type="ECO:0000256" key="5">
    <source>
        <dbReference type="ARBA" id="ARBA00038253"/>
    </source>
</evidence>
<dbReference type="Proteomes" id="UP000198382">
    <property type="component" value="Unassembled WGS sequence"/>
</dbReference>
<keyword evidence="8" id="KW-0812">Transmembrane</keyword>
<feature type="transmembrane region" description="Helical" evidence="8">
    <location>
        <begin position="385"/>
        <end position="405"/>
    </location>
</feature>
<keyword evidence="9" id="KW-0732">Signal</keyword>
<evidence type="ECO:0008006" key="12">
    <source>
        <dbReference type="Google" id="ProtNLM"/>
    </source>
</evidence>
<feature type="coiled-coil region" evidence="7">
    <location>
        <begin position="423"/>
        <end position="471"/>
    </location>
</feature>
<evidence type="ECO:0000256" key="1">
    <source>
        <dbReference type="ARBA" id="ARBA00004496"/>
    </source>
</evidence>
<evidence type="ECO:0000256" key="9">
    <source>
        <dbReference type="SAM" id="SignalP"/>
    </source>
</evidence>
<proteinExistence type="inferred from homology"/>
<accession>A0ABX4BJV7</accession>
<evidence type="ECO:0000256" key="2">
    <source>
        <dbReference type="ARBA" id="ARBA00022490"/>
    </source>
</evidence>
<evidence type="ECO:0000256" key="8">
    <source>
        <dbReference type="SAM" id="Phobius"/>
    </source>
</evidence>
<keyword evidence="4 6" id="KW-0802">TPR repeat</keyword>
<dbReference type="PANTHER" id="PTHR46630">
    <property type="entry name" value="TETRATRICOPEPTIDE REPEAT PROTEIN 29"/>
    <property type="match status" value="1"/>
</dbReference>